<name>A0A094YLL8_9PROT</name>
<keyword evidence="7" id="KW-1185">Reference proteome</keyword>
<accession>A0A094YLL8</accession>
<organism evidence="6 7">
    <name type="scientific">Acetobacter tropicalis</name>
    <dbReference type="NCBI Taxonomy" id="104102"/>
    <lineage>
        <taxon>Bacteria</taxon>
        <taxon>Pseudomonadati</taxon>
        <taxon>Pseudomonadota</taxon>
        <taxon>Alphaproteobacteria</taxon>
        <taxon>Acetobacterales</taxon>
        <taxon>Acetobacteraceae</taxon>
        <taxon>Acetobacter</taxon>
    </lineage>
</organism>
<dbReference type="InterPro" id="IPR004113">
    <property type="entry name" value="FAD-bd_oxidored_4_C"/>
</dbReference>
<dbReference type="GO" id="GO:0022904">
    <property type="term" value="P:respiratory electron transport chain"/>
    <property type="evidence" value="ECO:0007669"/>
    <property type="project" value="TreeGrafter"/>
</dbReference>
<dbReference type="InterPro" id="IPR016166">
    <property type="entry name" value="FAD-bd_PCMH"/>
</dbReference>
<evidence type="ECO:0000256" key="1">
    <source>
        <dbReference type="ARBA" id="ARBA00001974"/>
    </source>
</evidence>
<comment type="cofactor">
    <cofactor evidence="1">
        <name>FAD</name>
        <dbReference type="ChEBI" id="CHEBI:57692"/>
    </cofactor>
</comment>
<sequence>MKPNSMINSTLISQLASLIGQANVLHGHETEKWQSDWTGQYHSTPLAVVRPATTNEVASILNFANTHGLPVVPISGNTGLSGGTACNNSLVLSLERMNRIRSLSPSTRIAVVEAGVIVGELDNAARQHDLMFPLSFGGTGSALIGGVLSTNAGGSNVVHYGSTRDLCLGLEAVMPDGRILDLMQALPKNNSGFDLKDLFIGAEGQIGVITAATFKLYPHPKTYATALVAIDDPGIAPALLNALQDASDGAVIAYEYMCEKFVQHYHSLHPEEKRIFDFSSPCILIELASSSCTSLSKILQDVLAGAMEDDMVRDAIIAQSETQRKNLWLLREAAAEISFHKHPVVDTDIAVPLDQVATYLRLIPSRMKELDSHYTDIAVAHLGDGNIHYTVWPSRDDESLLQAMRIAIDDQAVALGGTFSAEHGIGLCKLQSMEKHKNCVALEIMRSIKNALDPNNILNPGKTIPK</sequence>
<evidence type="ECO:0000256" key="3">
    <source>
        <dbReference type="ARBA" id="ARBA00022630"/>
    </source>
</evidence>
<dbReference type="Gene3D" id="3.30.43.10">
    <property type="entry name" value="Uridine Diphospho-n-acetylenolpyruvylglucosamine Reductase, domain 2"/>
    <property type="match status" value="1"/>
</dbReference>
<dbReference type="InterPro" id="IPR016171">
    <property type="entry name" value="Vanillyl_alc_oxidase_C-sub2"/>
</dbReference>
<dbReference type="EMBL" id="JOKM01000098">
    <property type="protein sequence ID" value="KGB21534.1"/>
    <property type="molecule type" value="Genomic_DNA"/>
</dbReference>
<feature type="domain" description="FAD-binding PCMH-type" evidence="5">
    <location>
        <begin position="41"/>
        <end position="219"/>
    </location>
</feature>
<comment type="caution">
    <text evidence="6">The sequence shown here is derived from an EMBL/GenBank/DDBJ whole genome shotgun (WGS) entry which is preliminary data.</text>
</comment>
<dbReference type="GO" id="GO:0071949">
    <property type="term" value="F:FAD binding"/>
    <property type="evidence" value="ECO:0007669"/>
    <property type="project" value="InterPro"/>
</dbReference>
<dbReference type="STRING" id="104102.AtDm6_2768"/>
<proteinExistence type="inferred from homology"/>
<dbReference type="GO" id="GO:0003824">
    <property type="term" value="F:catalytic activity"/>
    <property type="evidence" value="ECO:0007669"/>
    <property type="project" value="InterPro"/>
</dbReference>
<dbReference type="InterPro" id="IPR016164">
    <property type="entry name" value="FAD-linked_Oxase-like_C"/>
</dbReference>
<dbReference type="InterPro" id="IPR051264">
    <property type="entry name" value="FAD-oxidored/transferase_4"/>
</dbReference>
<gene>
    <name evidence="6" type="ORF">AtDm6_2768</name>
</gene>
<protein>
    <submittedName>
        <fullName evidence="6">FAD dependent oxidoreductase</fullName>
    </submittedName>
</protein>
<dbReference type="FunFam" id="1.10.45.10:FF:000001">
    <property type="entry name" value="D-lactate dehydrogenase mitochondrial"/>
    <property type="match status" value="1"/>
</dbReference>
<dbReference type="Pfam" id="PF02913">
    <property type="entry name" value="FAD-oxidase_C"/>
    <property type="match status" value="1"/>
</dbReference>
<dbReference type="Pfam" id="PF01565">
    <property type="entry name" value="FAD_binding_4"/>
    <property type="match status" value="1"/>
</dbReference>
<dbReference type="Proteomes" id="UP000029448">
    <property type="component" value="Unassembled WGS sequence"/>
</dbReference>
<dbReference type="PATRIC" id="fig|104102.7.peg.2733"/>
<dbReference type="Gene3D" id="3.30.70.2740">
    <property type="match status" value="1"/>
</dbReference>
<dbReference type="InterPro" id="IPR016167">
    <property type="entry name" value="FAD-bd_PCMH_sub1"/>
</dbReference>
<dbReference type="InterPro" id="IPR006094">
    <property type="entry name" value="Oxid_FAD_bind_N"/>
</dbReference>
<dbReference type="SUPFAM" id="SSF55103">
    <property type="entry name" value="FAD-linked oxidases, C-terminal domain"/>
    <property type="match status" value="1"/>
</dbReference>
<dbReference type="PANTHER" id="PTHR43716">
    <property type="entry name" value="D-2-HYDROXYGLUTARATE DEHYDROGENASE, MITOCHONDRIAL"/>
    <property type="match status" value="1"/>
</dbReference>
<dbReference type="Gene3D" id="3.30.70.2190">
    <property type="match status" value="1"/>
</dbReference>
<dbReference type="PANTHER" id="PTHR43716:SF2">
    <property type="entry name" value="BLL6224 PROTEIN"/>
    <property type="match status" value="1"/>
</dbReference>
<evidence type="ECO:0000313" key="7">
    <source>
        <dbReference type="Proteomes" id="UP000029448"/>
    </source>
</evidence>
<reference evidence="6 7" key="1">
    <citation type="submission" date="2014-06" db="EMBL/GenBank/DDBJ databases">
        <title>Functional and comparative genomic analyses of the Drosophila gut microbiota identify candidate symbiosis factors.</title>
        <authorList>
            <person name="Newell P.D."/>
            <person name="Chaston J.M."/>
            <person name="Douglas A.E."/>
        </authorList>
    </citation>
    <scope>NUCLEOTIDE SEQUENCE [LARGE SCALE GENOMIC DNA]</scope>
    <source>
        <strain evidence="6 7">DmCS_006</strain>
    </source>
</reference>
<evidence type="ECO:0000313" key="6">
    <source>
        <dbReference type="EMBL" id="KGB21534.1"/>
    </source>
</evidence>
<dbReference type="InterPro" id="IPR016169">
    <property type="entry name" value="FAD-bd_PCMH_sub2"/>
</dbReference>
<dbReference type="Gene3D" id="3.30.465.10">
    <property type="match status" value="1"/>
</dbReference>
<keyword evidence="3" id="KW-0285">Flavoprotein</keyword>
<dbReference type="SUPFAM" id="SSF56176">
    <property type="entry name" value="FAD-binding/transporter-associated domain-like"/>
    <property type="match status" value="1"/>
</dbReference>
<keyword evidence="4" id="KW-0274">FAD</keyword>
<dbReference type="Gene3D" id="1.10.45.10">
    <property type="entry name" value="Vanillyl-alcohol Oxidase, Chain A, domain 4"/>
    <property type="match status" value="1"/>
</dbReference>
<evidence type="ECO:0000256" key="4">
    <source>
        <dbReference type="ARBA" id="ARBA00022827"/>
    </source>
</evidence>
<evidence type="ECO:0000259" key="5">
    <source>
        <dbReference type="PROSITE" id="PS51387"/>
    </source>
</evidence>
<dbReference type="InterPro" id="IPR036318">
    <property type="entry name" value="FAD-bd_PCMH-like_sf"/>
</dbReference>
<evidence type="ECO:0000256" key="2">
    <source>
        <dbReference type="ARBA" id="ARBA00008000"/>
    </source>
</evidence>
<dbReference type="PROSITE" id="PS51387">
    <property type="entry name" value="FAD_PCMH"/>
    <property type="match status" value="1"/>
</dbReference>
<comment type="similarity">
    <text evidence="2">Belongs to the FAD-binding oxidoreductase/transferase type 4 family.</text>
</comment>
<dbReference type="AlphaFoldDB" id="A0A094YLL8"/>